<evidence type="ECO:0000256" key="1">
    <source>
        <dbReference type="SAM" id="SignalP"/>
    </source>
</evidence>
<dbReference type="EMBL" id="JAAZQQ010000004">
    <property type="protein sequence ID" value="NKX45536.1"/>
    <property type="molecule type" value="Genomic_DNA"/>
</dbReference>
<feature type="domain" description="PepSY" evidence="2">
    <location>
        <begin position="6"/>
        <end position="81"/>
    </location>
</feature>
<comment type="caution">
    <text evidence="3">The sequence shown here is derived from an EMBL/GenBank/DDBJ whole genome shotgun (WGS) entry which is preliminary data.</text>
</comment>
<gene>
    <name evidence="3" type="ORF">HCU73_13155</name>
</gene>
<keyword evidence="1" id="KW-0732">Signal</keyword>
<feature type="signal peptide" evidence="1">
    <location>
        <begin position="1"/>
        <end position="21"/>
    </location>
</feature>
<evidence type="ECO:0000313" key="4">
    <source>
        <dbReference type="Proteomes" id="UP000526408"/>
    </source>
</evidence>
<organism evidence="3 4">
    <name type="scientific">Roseicyclus persicicus</name>
    <dbReference type="NCBI Taxonomy" id="2650661"/>
    <lineage>
        <taxon>Bacteria</taxon>
        <taxon>Pseudomonadati</taxon>
        <taxon>Pseudomonadota</taxon>
        <taxon>Alphaproteobacteria</taxon>
        <taxon>Rhodobacterales</taxon>
        <taxon>Roseobacteraceae</taxon>
        <taxon>Roseicyclus</taxon>
    </lineage>
</organism>
<dbReference type="InterPro" id="IPR025711">
    <property type="entry name" value="PepSY"/>
</dbReference>
<proteinExistence type="predicted"/>
<dbReference type="Proteomes" id="UP000526408">
    <property type="component" value="Unassembled WGS sequence"/>
</dbReference>
<dbReference type="Pfam" id="PF13670">
    <property type="entry name" value="PepSY_2"/>
    <property type="match status" value="1"/>
</dbReference>
<protein>
    <submittedName>
        <fullName evidence="3">PepSY domain-containing protein</fullName>
    </submittedName>
</protein>
<dbReference type="AlphaFoldDB" id="A0A7X6H2C1"/>
<dbReference type="RefSeq" id="WP_168623919.1">
    <property type="nucleotide sequence ID" value="NZ_JAAZQQ010000004.1"/>
</dbReference>
<reference evidence="3 4" key="1">
    <citation type="submission" date="2020-04" db="EMBL/GenBank/DDBJ databases">
        <authorList>
            <person name="Yoon J."/>
        </authorList>
    </citation>
    <scope>NUCLEOTIDE SEQUENCE [LARGE SCALE GENOMIC DNA]</scope>
    <source>
        <strain evidence="3 4">KMU-115</strain>
    </source>
</reference>
<evidence type="ECO:0000313" key="3">
    <source>
        <dbReference type="EMBL" id="NKX45536.1"/>
    </source>
</evidence>
<keyword evidence="4" id="KW-1185">Reference proteome</keyword>
<name>A0A7X6H2C1_9RHOB</name>
<sequence>MIRTLTAGLLALPILSGAAMAAPPPESLFLGTDLTTVRKTLESMGYRVREIGQDESGFEAEIVDGGIVYDVSVDPETGLIIFVEPDTDQDGDA</sequence>
<evidence type="ECO:0000259" key="2">
    <source>
        <dbReference type="Pfam" id="PF13670"/>
    </source>
</evidence>
<accession>A0A7X6H2C1</accession>
<feature type="chain" id="PRO_5031491181" evidence="1">
    <location>
        <begin position="22"/>
        <end position="93"/>
    </location>
</feature>